<dbReference type="CDD" id="cd00082">
    <property type="entry name" value="HisKA"/>
    <property type="match status" value="1"/>
</dbReference>
<keyword evidence="7" id="KW-0472">Membrane</keyword>
<keyword evidence="6" id="KW-0175">Coiled coil</keyword>
<evidence type="ECO:0000259" key="9">
    <source>
        <dbReference type="PROSITE" id="PS50110"/>
    </source>
</evidence>
<dbReference type="FunFam" id="3.30.565.10:FF:000010">
    <property type="entry name" value="Sensor histidine kinase RcsC"/>
    <property type="match status" value="1"/>
</dbReference>
<evidence type="ECO:0000256" key="5">
    <source>
        <dbReference type="PROSITE-ProRule" id="PRU00169"/>
    </source>
</evidence>
<evidence type="ECO:0000313" key="10">
    <source>
        <dbReference type="EMBL" id="ABZ70444.1"/>
    </source>
</evidence>
<dbReference type="InterPro" id="IPR005467">
    <property type="entry name" value="His_kinase_dom"/>
</dbReference>
<feature type="modified residue" description="4-aspartylphosphate" evidence="5">
    <location>
        <position position="493"/>
    </location>
</feature>
<dbReference type="Pfam" id="PF00512">
    <property type="entry name" value="HisKA"/>
    <property type="match status" value="1"/>
</dbReference>
<dbReference type="SUPFAM" id="SSF55874">
    <property type="entry name" value="ATPase domain of HSP90 chaperone/DNA topoisomerase II/histidine kinase"/>
    <property type="match status" value="1"/>
</dbReference>
<dbReference type="CDD" id="cd16922">
    <property type="entry name" value="HATPase_EvgS-ArcB-TorS-like"/>
    <property type="match status" value="1"/>
</dbReference>
<gene>
    <name evidence="10" type="ordered locus">Caul_1314</name>
</gene>
<keyword evidence="4" id="KW-0902">Two-component regulatory system</keyword>
<dbReference type="KEGG" id="cak:Caul_1314"/>
<keyword evidence="7" id="KW-0812">Transmembrane</keyword>
<proteinExistence type="predicted"/>
<dbReference type="InterPro" id="IPR036890">
    <property type="entry name" value="HATPase_C_sf"/>
</dbReference>
<evidence type="ECO:0000256" key="2">
    <source>
        <dbReference type="ARBA" id="ARBA00012438"/>
    </source>
</evidence>
<protein>
    <recommendedName>
        <fullName evidence="2">histidine kinase</fullName>
        <ecNumber evidence="2">2.7.13.3</ecNumber>
    </recommendedName>
</protein>
<dbReference type="SMART" id="SM00448">
    <property type="entry name" value="REC"/>
    <property type="match status" value="1"/>
</dbReference>
<feature type="transmembrane region" description="Helical" evidence="7">
    <location>
        <begin position="20"/>
        <end position="43"/>
    </location>
</feature>
<accession>B0SYW3</accession>
<dbReference type="eggNOG" id="COG2205">
    <property type="taxonomic scope" value="Bacteria"/>
</dbReference>
<dbReference type="InterPro" id="IPR036097">
    <property type="entry name" value="HisK_dim/P_sf"/>
</dbReference>
<dbReference type="PRINTS" id="PR00344">
    <property type="entry name" value="BCTRLSENSOR"/>
</dbReference>
<evidence type="ECO:0000256" key="6">
    <source>
        <dbReference type="SAM" id="Coils"/>
    </source>
</evidence>
<dbReference type="HOGENOM" id="CLU_000445_114_75_5"/>
<dbReference type="CDD" id="cd17546">
    <property type="entry name" value="REC_hyHK_CKI1_RcsC-like"/>
    <property type="match status" value="1"/>
</dbReference>
<dbReference type="SMART" id="SM00388">
    <property type="entry name" value="HisKA"/>
    <property type="match status" value="1"/>
</dbReference>
<evidence type="ECO:0000259" key="8">
    <source>
        <dbReference type="PROSITE" id="PS50109"/>
    </source>
</evidence>
<dbReference type="Gene3D" id="3.30.565.10">
    <property type="entry name" value="Histidine kinase-like ATPase, C-terminal domain"/>
    <property type="match status" value="1"/>
</dbReference>
<dbReference type="PANTHER" id="PTHR45339:SF1">
    <property type="entry name" value="HYBRID SIGNAL TRANSDUCTION HISTIDINE KINASE J"/>
    <property type="match status" value="1"/>
</dbReference>
<keyword evidence="10" id="KW-0418">Kinase</keyword>
<feature type="transmembrane region" description="Helical" evidence="7">
    <location>
        <begin position="148"/>
        <end position="167"/>
    </location>
</feature>
<dbReference type="PANTHER" id="PTHR45339">
    <property type="entry name" value="HYBRID SIGNAL TRANSDUCTION HISTIDINE KINASE J"/>
    <property type="match status" value="1"/>
</dbReference>
<dbReference type="Gene3D" id="1.10.287.130">
    <property type="match status" value="1"/>
</dbReference>
<dbReference type="Pfam" id="PF02518">
    <property type="entry name" value="HATPase_c"/>
    <property type="match status" value="1"/>
</dbReference>
<dbReference type="STRING" id="366602.Caul_1314"/>
<dbReference type="PROSITE" id="PS50110">
    <property type="entry name" value="RESPONSE_REGULATORY"/>
    <property type="match status" value="1"/>
</dbReference>
<dbReference type="SMART" id="SM00387">
    <property type="entry name" value="HATPase_c"/>
    <property type="match status" value="1"/>
</dbReference>
<dbReference type="SUPFAM" id="SSF52172">
    <property type="entry name" value="CheY-like"/>
    <property type="match status" value="1"/>
</dbReference>
<sequence precursor="true">MDTHRLLPSRFIPATLTAVAVIFALGPVIAFSWLAALACGEGLARLATRQFKAGVRGSHRQRAAFVLAALPINLAWAGLGALLWLAPAPELKMAAVAIWVGQIVYTQNFRHQPAALLAVSAFAPMTSLLVFPLFFYDAHGTAANVARWGLMAVVLTTINVMLSNRAAASRMDALTRNLREERERALEANRAKSTFVAVTSHELRTPMNGLLGMAYALDRSNLNEAQRRHVRLMIKSGDSLMQVLNDVLDLSKIEAGKVDLDHVATNLHDLIRSAGDAWRDAAAEKGLWLRTEIDPSAPAWILADPQRVRQVLMNLISNGLKFTSQGGVTIQLTAARPSDEGVREIQLRVVDTGIGVTAEFHDRIFDSFTQADNAVSRSHGGTGLGLTISRALARQMDGDLTLEHGASGATFVFTLRAQAMAAPAASEDEVEVEDHDAPDLSALRILMAEDNAINQVVVRAMLEATGVTLTIVDDGQAALDALAVSTFDAVLMDINMPVMDGITALGVIRAGAAGPAAIPVIALTASAMSGDRERFLAMGFDDHLGKPIRPGDLLSAICAAVRPKARRSGAARS</sequence>
<dbReference type="SUPFAM" id="SSF47384">
    <property type="entry name" value="Homodimeric domain of signal transducing histidine kinase"/>
    <property type="match status" value="1"/>
</dbReference>
<keyword evidence="7" id="KW-1133">Transmembrane helix</keyword>
<dbReference type="OrthoDB" id="9801651at2"/>
<evidence type="ECO:0000256" key="1">
    <source>
        <dbReference type="ARBA" id="ARBA00000085"/>
    </source>
</evidence>
<reference evidence="10" key="1">
    <citation type="submission" date="2008-01" db="EMBL/GenBank/DDBJ databases">
        <title>Complete sequence of chromosome of Caulobacter sp. K31.</title>
        <authorList>
            <consortium name="US DOE Joint Genome Institute"/>
            <person name="Copeland A."/>
            <person name="Lucas S."/>
            <person name="Lapidus A."/>
            <person name="Barry K."/>
            <person name="Glavina del Rio T."/>
            <person name="Dalin E."/>
            <person name="Tice H."/>
            <person name="Pitluck S."/>
            <person name="Bruce D."/>
            <person name="Goodwin L."/>
            <person name="Thompson L.S."/>
            <person name="Brettin T."/>
            <person name="Detter J.C."/>
            <person name="Han C."/>
            <person name="Schmutz J."/>
            <person name="Larimer F."/>
            <person name="Land M."/>
            <person name="Hauser L."/>
            <person name="Kyrpides N."/>
            <person name="Kim E."/>
            <person name="Stephens C."/>
            <person name="Richardson P."/>
        </authorList>
    </citation>
    <scope>NUCLEOTIDE SEQUENCE [LARGE SCALE GENOMIC DNA]</scope>
    <source>
        <strain evidence="10">K31</strain>
    </source>
</reference>
<dbReference type="Pfam" id="PF00072">
    <property type="entry name" value="Response_reg"/>
    <property type="match status" value="1"/>
</dbReference>
<dbReference type="EMBL" id="CP000927">
    <property type="protein sequence ID" value="ABZ70444.1"/>
    <property type="molecule type" value="Genomic_DNA"/>
</dbReference>
<dbReference type="EC" id="2.7.13.3" evidence="2"/>
<name>B0SYW3_CAUSK</name>
<feature type="domain" description="Histidine kinase" evidence="8">
    <location>
        <begin position="198"/>
        <end position="419"/>
    </location>
</feature>
<dbReference type="Gene3D" id="3.40.50.2300">
    <property type="match status" value="1"/>
</dbReference>
<feature type="transmembrane region" description="Helical" evidence="7">
    <location>
        <begin position="114"/>
        <end position="136"/>
    </location>
</feature>
<dbReference type="PROSITE" id="PS50109">
    <property type="entry name" value="HIS_KIN"/>
    <property type="match status" value="1"/>
</dbReference>
<dbReference type="InterPro" id="IPR004358">
    <property type="entry name" value="Sig_transdc_His_kin-like_C"/>
</dbReference>
<evidence type="ECO:0000256" key="7">
    <source>
        <dbReference type="SAM" id="Phobius"/>
    </source>
</evidence>
<evidence type="ECO:0000256" key="3">
    <source>
        <dbReference type="ARBA" id="ARBA00022553"/>
    </source>
</evidence>
<organism evidence="10">
    <name type="scientific">Caulobacter sp. (strain K31)</name>
    <dbReference type="NCBI Taxonomy" id="366602"/>
    <lineage>
        <taxon>Bacteria</taxon>
        <taxon>Pseudomonadati</taxon>
        <taxon>Pseudomonadota</taxon>
        <taxon>Alphaproteobacteria</taxon>
        <taxon>Caulobacterales</taxon>
        <taxon>Caulobacteraceae</taxon>
        <taxon>Caulobacter</taxon>
    </lineage>
</organism>
<feature type="domain" description="Response regulatory" evidence="9">
    <location>
        <begin position="444"/>
        <end position="561"/>
    </location>
</feature>
<dbReference type="InterPro" id="IPR001789">
    <property type="entry name" value="Sig_transdc_resp-reg_receiver"/>
</dbReference>
<feature type="coiled-coil region" evidence="6">
    <location>
        <begin position="164"/>
        <end position="191"/>
    </location>
</feature>
<keyword evidence="10" id="KW-0808">Transferase</keyword>
<dbReference type="eggNOG" id="COG0784">
    <property type="taxonomic scope" value="Bacteria"/>
</dbReference>
<dbReference type="AlphaFoldDB" id="B0SYW3"/>
<comment type="catalytic activity">
    <reaction evidence="1">
        <text>ATP + protein L-histidine = ADP + protein N-phospho-L-histidine.</text>
        <dbReference type="EC" id="2.7.13.3"/>
    </reaction>
</comment>
<dbReference type="InterPro" id="IPR011006">
    <property type="entry name" value="CheY-like_superfamily"/>
</dbReference>
<evidence type="ECO:0000256" key="4">
    <source>
        <dbReference type="ARBA" id="ARBA00023012"/>
    </source>
</evidence>
<dbReference type="InterPro" id="IPR003594">
    <property type="entry name" value="HATPase_dom"/>
</dbReference>
<feature type="transmembrane region" description="Helical" evidence="7">
    <location>
        <begin position="64"/>
        <end position="85"/>
    </location>
</feature>
<keyword evidence="3 5" id="KW-0597">Phosphoprotein</keyword>
<dbReference type="InterPro" id="IPR003661">
    <property type="entry name" value="HisK_dim/P_dom"/>
</dbReference>
<dbReference type="GO" id="GO:0000155">
    <property type="term" value="F:phosphorelay sensor kinase activity"/>
    <property type="evidence" value="ECO:0007669"/>
    <property type="project" value="InterPro"/>
</dbReference>